<dbReference type="InterPro" id="IPR002125">
    <property type="entry name" value="CMP_dCMP_dom"/>
</dbReference>
<dbReference type="OrthoDB" id="9802676at2"/>
<dbReference type="InterPro" id="IPR016193">
    <property type="entry name" value="Cytidine_deaminase-like"/>
</dbReference>
<keyword evidence="5" id="KW-1185">Reference proteome</keyword>
<proteinExistence type="predicted"/>
<keyword evidence="1" id="KW-0479">Metal-binding</keyword>
<dbReference type="GO" id="GO:0008270">
    <property type="term" value="F:zinc ion binding"/>
    <property type="evidence" value="ECO:0007669"/>
    <property type="project" value="InterPro"/>
</dbReference>
<dbReference type="GO" id="GO:0052717">
    <property type="term" value="F:tRNA-specific adenosine-34 deaminase activity"/>
    <property type="evidence" value="ECO:0007669"/>
    <property type="project" value="TreeGrafter"/>
</dbReference>
<evidence type="ECO:0000313" key="5">
    <source>
        <dbReference type="Proteomes" id="UP000265341"/>
    </source>
</evidence>
<evidence type="ECO:0000313" key="4">
    <source>
        <dbReference type="EMBL" id="RIH86754.1"/>
    </source>
</evidence>
<dbReference type="Proteomes" id="UP000265341">
    <property type="component" value="Unassembled WGS sequence"/>
</dbReference>
<dbReference type="Gene3D" id="3.40.140.10">
    <property type="entry name" value="Cytidine Deaminase, domain 2"/>
    <property type="match status" value="1"/>
</dbReference>
<name>A0A399EQ18_9DEIN</name>
<dbReference type="InterPro" id="IPR016192">
    <property type="entry name" value="APOBEC/CMP_deaminase_Zn-bd"/>
</dbReference>
<dbReference type="SUPFAM" id="SSF53927">
    <property type="entry name" value="Cytidine deaminase-like"/>
    <property type="match status" value="1"/>
</dbReference>
<gene>
    <name evidence="4" type="primary">guaD_1</name>
    <name evidence="4" type="ORF">Mrose_01601</name>
</gene>
<reference evidence="4 5" key="1">
    <citation type="submission" date="2018-08" db="EMBL/GenBank/DDBJ databases">
        <title>Meiothermus roseus NBRC 110900 genome sequencing project.</title>
        <authorList>
            <person name="Da Costa M.S."/>
            <person name="Albuquerque L."/>
            <person name="Raposo P."/>
            <person name="Froufe H.J.C."/>
            <person name="Barroso C.S."/>
            <person name="Egas C."/>
        </authorList>
    </citation>
    <scope>NUCLEOTIDE SEQUENCE [LARGE SCALE GENOMIC DNA]</scope>
    <source>
        <strain evidence="4 5">NBRC 110900</strain>
    </source>
</reference>
<dbReference type="PANTHER" id="PTHR11079">
    <property type="entry name" value="CYTOSINE DEAMINASE FAMILY MEMBER"/>
    <property type="match status" value="1"/>
</dbReference>
<sequence>MNPTDLEFLRQALEVARRARANGNHPFGALLVDAQGRVVLEAENTVETERDCTGHAELNLMRLASRCYDPHFLATCTLYTSTEPCAMCSGAIYWGNVRRVVYALSEARLRTLTGDDPANPTLDLPCREVFARGQRPVEVWGPALEDEAIQVHEGFWKPL</sequence>
<dbReference type="Pfam" id="PF00383">
    <property type="entry name" value="dCMP_cyt_deam_1"/>
    <property type="match status" value="1"/>
</dbReference>
<organism evidence="4 5">
    <name type="scientific">Calidithermus roseus</name>
    <dbReference type="NCBI Taxonomy" id="1644118"/>
    <lineage>
        <taxon>Bacteria</taxon>
        <taxon>Thermotogati</taxon>
        <taxon>Deinococcota</taxon>
        <taxon>Deinococci</taxon>
        <taxon>Thermales</taxon>
        <taxon>Thermaceae</taxon>
        <taxon>Calidithermus</taxon>
    </lineage>
</organism>
<dbReference type="GO" id="GO:0008892">
    <property type="term" value="F:guanine deaminase activity"/>
    <property type="evidence" value="ECO:0007669"/>
    <property type="project" value="UniProtKB-EC"/>
</dbReference>
<dbReference type="PROSITE" id="PS51747">
    <property type="entry name" value="CYT_DCMP_DEAMINASES_2"/>
    <property type="match status" value="1"/>
</dbReference>
<keyword evidence="4" id="KW-0378">Hydrolase</keyword>
<dbReference type="CDD" id="cd01285">
    <property type="entry name" value="nucleoside_deaminase"/>
    <property type="match status" value="1"/>
</dbReference>
<dbReference type="PROSITE" id="PS00903">
    <property type="entry name" value="CYT_DCMP_DEAMINASES_1"/>
    <property type="match status" value="1"/>
</dbReference>
<dbReference type="EMBL" id="QWLA01000026">
    <property type="protein sequence ID" value="RIH86754.1"/>
    <property type="molecule type" value="Genomic_DNA"/>
</dbReference>
<comment type="caution">
    <text evidence="4">The sequence shown here is derived from an EMBL/GenBank/DDBJ whole genome shotgun (WGS) entry which is preliminary data.</text>
</comment>
<feature type="domain" description="CMP/dCMP-type deaminase" evidence="3">
    <location>
        <begin position="3"/>
        <end position="116"/>
    </location>
</feature>
<dbReference type="GO" id="GO:0002100">
    <property type="term" value="P:tRNA wobble adenosine to inosine editing"/>
    <property type="evidence" value="ECO:0007669"/>
    <property type="project" value="TreeGrafter"/>
</dbReference>
<protein>
    <submittedName>
        <fullName evidence="4">Guanine deaminase</fullName>
        <ecNumber evidence="4">3.5.4.3</ecNumber>
    </submittedName>
</protein>
<evidence type="ECO:0000256" key="2">
    <source>
        <dbReference type="ARBA" id="ARBA00022833"/>
    </source>
</evidence>
<keyword evidence="2" id="KW-0862">Zinc</keyword>
<evidence type="ECO:0000259" key="3">
    <source>
        <dbReference type="PROSITE" id="PS51747"/>
    </source>
</evidence>
<dbReference type="RefSeq" id="WP_119277198.1">
    <property type="nucleotide sequence ID" value="NZ_QWLA01000026.1"/>
</dbReference>
<evidence type="ECO:0000256" key="1">
    <source>
        <dbReference type="ARBA" id="ARBA00022723"/>
    </source>
</evidence>
<dbReference type="AlphaFoldDB" id="A0A399EQ18"/>
<dbReference type="PANTHER" id="PTHR11079:SF202">
    <property type="entry name" value="TRNA-SPECIFIC ADENOSINE DEAMINASE"/>
    <property type="match status" value="1"/>
</dbReference>
<dbReference type="FunFam" id="3.40.140.10:FF:000051">
    <property type="entry name" value="Nucleoside deaminase"/>
    <property type="match status" value="1"/>
</dbReference>
<dbReference type="EC" id="3.5.4.3" evidence="4"/>
<accession>A0A399EQ18</accession>